<protein>
    <submittedName>
        <fullName evidence="1">Uncharacterized protein</fullName>
    </submittedName>
</protein>
<keyword evidence="2" id="KW-1185">Reference proteome</keyword>
<evidence type="ECO:0000313" key="2">
    <source>
        <dbReference type="Proteomes" id="UP000029267"/>
    </source>
</evidence>
<sequence>MRSNNESQAAAERSSRLLFFSSKFVIVMNEAVARTADKRTTDRKKVVFPEKYDIISI</sequence>
<name>A0ABU6BF86_9BACL</name>
<comment type="caution">
    <text evidence="1">The sequence shown here is derived from an EMBL/GenBank/DDBJ whole genome shotgun (WGS) entry which is preliminary data.</text>
</comment>
<proteinExistence type="predicted"/>
<gene>
    <name evidence="1" type="ORF">EP10_001390</name>
</gene>
<organism evidence="1 2">
    <name type="scientific">Geobacillus icigianus</name>
    <dbReference type="NCBI Taxonomy" id="1430331"/>
    <lineage>
        <taxon>Bacteria</taxon>
        <taxon>Bacillati</taxon>
        <taxon>Bacillota</taxon>
        <taxon>Bacilli</taxon>
        <taxon>Bacillales</taxon>
        <taxon>Anoxybacillaceae</taxon>
        <taxon>Geobacillus</taxon>
    </lineage>
</organism>
<evidence type="ECO:0000313" key="1">
    <source>
        <dbReference type="EMBL" id="MEB3750551.1"/>
    </source>
</evidence>
<dbReference type="Proteomes" id="UP000029267">
    <property type="component" value="Unassembled WGS sequence"/>
</dbReference>
<dbReference type="EMBL" id="JPYA02000001">
    <property type="protein sequence ID" value="MEB3750551.1"/>
    <property type="molecule type" value="Genomic_DNA"/>
</dbReference>
<reference evidence="1 2" key="1">
    <citation type="journal article" date="2014" name="Genome Announc.">
        <title>Draft Genome Sequence of Geobacillus icigianus Strain G1w1T Isolated from Hot Springs in the Valley of Geysers, Kamchatka (Russian Federation).</title>
        <authorList>
            <person name="Bryanskaya A.V."/>
            <person name="Rozanov A.S."/>
            <person name="Logacheva M.D."/>
            <person name="Kotenko A.V."/>
            <person name="Peltek S.E."/>
        </authorList>
    </citation>
    <scope>NUCLEOTIDE SEQUENCE [LARGE SCALE GENOMIC DNA]</scope>
    <source>
        <strain evidence="1 2">G1w1</strain>
    </source>
</reference>
<accession>A0ABU6BF86</accession>